<dbReference type="EMBL" id="BAAAQT010000001">
    <property type="protein sequence ID" value="GAA2170505.1"/>
    <property type="molecule type" value="Genomic_DNA"/>
</dbReference>
<keyword evidence="1" id="KW-0812">Transmembrane</keyword>
<name>A0ABP5M8K8_9MICO</name>
<dbReference type="Proteomes" id="UP001501599">
    <property type="component" value="Unassembled WGS sequence"/>
</dbReference>
<keyword evidence="3" id="KW-1185">Reference proteome</keyword>
<keyword evidence="1" id="KW-0472">Membrane</keyword>
<sequence length="111" mass="11839">MTSRPVDAERDQSARNVTYWRECDRARGPMSASRRARALAWAAVALPLVLAMGATVAAAVGVDVPQPFWDVLLRITPFCPAGALAVAVAGSIATRAVRDRRPDVPNPASNE</sequence>
<evidence type="ECO:0000256" key="1">
    <source>
        <dbReference type="SAM" id="Phobius"/>
    </source>
</evidence>
<feature type="transmembrane region" description="Helical" evidence="1">
    <location>
        <begin position="38"/>
        <end position="60"/>
    </location>
</feature>
<feature type="transmembrane region" description="Helical" evidence="1">
    <location>
        <begin position="72"/>
        <end position="93"/>
    </location>
</feature>
<gene>
    <name evidence="2" type="ORF">GCM10009846_01160</name>
</gene>
<keyword evidence="1" id="KW-1133">Transmembrane helix</keyword>
<proteinExistence type="predicted"/>
<organism evidence="2 3">
    <name type="scientific">Agrococcus versicolor</name>
    <dbReference type="NCBI Taxonomy" id="501482"/>
    <lineage>
        <taxon>Bacteria</taxon>
        <taxon>Bacillati</taxon>
        <taxon>Actinomycetota</taxon>
        <taxon>Actinomycetes</taxon>
        <taxon>Micrococcales</taxon>
        <taxon>Microbacteriaceae</taxon>
        <taxon>Agrococcus</taxon>
    </lineage>
</organism>
<evidence type="ECO:0000313" key="2">
    <source>
        <dbReference type="EMBL" id="GAA2170505.1"/>
    </source>
</evidence>
<protein>
    <recommendedName>
        <fullName evidence="4">DUF2892 domain-containing protein</fullName>
    </recommendedName>
</protein>
<evidence type="ECO:0000313" key="3">
    <source>
        <dbReference type="Proteomes" id="UP001501599"/>
    </source>
</evidence>
<evidence type="ECO:0008006" key="4">
    <source>
        <dbReference type="Google" id="ProtNLM"/>
    </source>
</evidence>
<accession>A0ABP5M8K8</accession>
<reference evidence="3" key="1">
    <citation type="journal article" date="2019" name="Int. J. Syst. Evol. Microbiol.">
        <title>The Global Catalogue of Microorganisms (GCM) 10K type strain sequencing project: providing services to taxonomists for standard genome sequencing and annotation.</title>
        <authorList>
            <consortium name="The Broad Institute Genomics Platform"/>
            <consortium name="The Broad Institute Genome Sequencing Center for Infectious Disease"/>
            <person name="Wu L."/>
            <person name="Ma J."/>
        </authorList>
    </citation>
    <scope>NUCLEOTIDE SEQUENCE [LARGE SCALE GENOMIC DNA]</scope>
    <source>
        <strain evidence="3">JCM 16026</strain>
    </source>
</reference>
<comment type="caution">
    <text evidence="2">The sequence shown here is derived from an EMBL/GenBank/DDBJ whole genome shotgun (WGS) entry which is preliminary data.</text>
</comment>